<protein>
    <recommendedName>
        <fullName evidence="10">Palmitoyltransferase</fullName>
        <ecNumber evidence="10">2.3.1.225</ecNumber>
    </recommendedName>
</protein>
<keyword evidence="8 10" id="KW-0012">Acyltransferase</keyword>
<dbReference type="InterPro" id="IPR001594">
    <property type="entry name" value="Palmitoyltrfase_DHHC"/>
</dbReference>
<proteinExistence type="inferred from homology"/>
<evidence type="ECO:0000313" key="13">
    <source>
        <dbReference type="EMBL" id="KAK1925090.1"/>
    </source>
</evidence>
<dbReference type="AlphaFoldDB" id="A0AAD9FRZ0"/>
<organism evidence="13 14">
    <name type="scientific">Papiliotrema laurentii</name>
    <name type="common">Cryptococcus laurentii</name>
    <dbReference type="NCBI Taxonomy" id="5418"/>
    <lineage>
        <taxon>Eukaryota</taxon>
        <taxon>Fungi</taxon>
        <taxon>Dikarya</taxon>
        <taxon>Basidiomycota</taxon>
        <taxon>Agaricomycotina</taxon>
        <taxon>Tremellomycetes</taxon>
        <taxon>Tremellales</taxon>
        <taxon>Rhynchogastremaceae</taxon>
        <taxon>Papiliotrema</taxon>
    </lineage>
</organism>
<evidence type="ECO:0000313" key="14">
    <source>
        <dbReference type="Proteomes" id="UP001182556"/>
    </source>
</evidence>
<feature type="transmembrane region" description="Helical" evidence="10">
    <location>
        <begin position="152"/>
        <end position="172"/>
    </location>
</feature>
<sequence>MVQRDFGRVWVTGTVILISWISFSSQIGVIWPWYGSALSLDLLKLLVPFNALVFMVFWNYRLCVITPPGSVPLGWRPNLSQMDGIEVKRGSHAPRYCKTCEHYKPPRSVGFKNQGHFLRFLIYVDFATSYHLAMMVFRVIEVTSSWAAEPTLWDVLFIVFNFAACVPVWLCVGMFSLYHIYLAVGNSTTIERWEKDKVATLVRRGKIAEIKYPYNIGAFRNVQAVLGPNPLLWLWPQEMQGDGLSFPVNPEAGDSDVQYAWPPQDPTRMPNPPPIPAGASAFVYGGNSFNPALRPSNAAKRRQTSSESREELEMANLTGRGDDGWVSNSSRGSSPEPYMSDYDDENWGPRNSQEVQEEKLRRLEGKVRRGSEGFEVRPDVGSWNRIPSEPGPSWAERGRYNVYEPSHDFASDSD</sequence>
<comment type="catalytic activity">
    <reaction evidence="9 10">
        <text>L-cysteinyl-[protein] + hexadecanoyl-CoA = S-hexadecanoyl-L-cysteinyl-[protein] + CoA</text>
        <dbReference type="Rhea" id="RHEA:36683"/>
        <dbReference type="Rhea" id="RHEA-COMP:10131"/>
        <dbReference type="Rhea" id="RHEA-COMP:11032"/>
        <dbReference type="ChEBI" id="CHEBI:29950"/>
        <dbReference type="ChEBI" id="CHEBI:57287"/>
        <dbReference type="ChEBI" id="CHEBI:57379"/>
        <dbReference type="ChEBI" id="CHEBI:74151"/>
        <dbReference type="EC" id="2.3.1.225"/>
    </reaction>
</comment>
<feature type="compositionally biased region" description="Pro residues" evidence="11">
    <location>
        <begin position="263"/>
        <end position="276"/>
    </location>
</feature>
<dbReference type="PANTHER" id="PTHR12246">
    <property type="entry name" value="PALMITOYLTRANSFERASE ZDHHC16"/>
    <property type="match status" value="1"/>
</dbReference>
<reference evidence="13" key="1">
    <citation type="submission" date="2023-02" db="EMBL/GenBank/DDBJ databases">
        <title>Identification and recombinant expression of a fungal hydrolase from Papiliotrema laurentii that hydrolyzes apple cutin and clears colloidal polyester polyurethane.</title>
        <authorList>
            <consortium name="DOE Joint Genome Institute"/>
            <person name="Roman V.A."/>
            <person name="Bojanowski C."/>
            <person name="Crable B.R."/>
            <person name="Wagner D.N."/>
            <person name="Hung C.S."/>
            <person name="Nadeau L.J."/>
            <person name="Schratz L."/>
            <person name="Haridas S."/>
            <person name="Pangilinan J."/>
            <person name="Lipzen A."/>
            <person name="Na H."/>
            <person name="Yan M."/>
            <person name="Ng V."/>
            <person name="Grigoriev I.V."/>
            <person name="Spatafora J.W."/>
            <person name="Barlow D."/>
            <person name="Biffinger J."/>
            <person name="Kelley-Loughnane N."/>
            <person name="Varaljay V.A."/>
            <person name="Crookes-Goodson W.J."/>
        </authorList>
    </citation>
    <scope>NUCLEOTIDE SEQUENCE</scope>
    <source>
        <strain evidence="13">5307AH</strain>
    </source>
</reference>
<keyword evidence="3 10" id="KW-0812">Transmembrane</keyword>
<keyword evidence="7" id="KW-0449">Lipoprotein</keyword>
<dbReference type="EMBL" id="JAODAN010000004">
    <property type="protein sequence ID" value="KAK1925090.1"/>
    <property type="molecule type" value="Genomic_DNA"/>
</dbReference>
<keyword evidence="2 10" id="KW-0808">Transferase</keyword>
<evidence type="ECO:0000256" key="6">
    <source>
        <dbReference type="ARBA" id="ARBA00023139"/>
    </source>
</evidence>
<dbReference type="GO" id="GO:0016020">
    <property type="term" value="C:membrane"/>
    <property type="evidence" value="ECO:0007669"/>
    <property type="project" value="UniProtKB-SubCell"/>
</dbReference>
<dbReference type="Proteomes" id="UP001182556">
    <property type="component" value="Unassembled WGS sequence"/>
</dbReference>
<evidence type="ECO:0000256" key="9">
    <source>
        <dbReference type="ARBA" id="ARBA00048048"/>
    </source>
</evidence>
<comment type="subcellular location">
    <subcellularLocation>
        <location evidence="1">Membrane</location>
        <topology evidence="1">Multi-pass membrane protein</topology>
    </subcellularLocation>
</comment>
<keyword evidence="6" id="KW-0564">Palmitate</keyword>
<evidence type="ECO:0000256" key="7">
    <source>
        <dbReference type="ARBA" id="ARBA00023288"/>
    </source>
</evidence>
<feature type="transmembrane region" description="Helical" evidence="10">
    <location>
        <begin position="120"/>
        <end position="140"/>
    </location>
</feature>
<evidence type="ECO:0000259" key="12">
    <source>
        <dbReference type="Pfam" id="PF01529"/>
    </source>
</evidence>
<feature type="domain" description="Palmitoyltransferase DHHC" evidence="12">
    <location>
        <begin position="109"/>
        <end position="195"/>
    </location>
</feature>
<dbReference type="Pfam" id="PF01529">
    <property type="entry name" value="DHHC"/>
    <property type="match status" value="1"/>
</dbReference>
<gene>
    <name evidence="13" type="ORF">DB88DRAFT_487883</name>
</gene>
<feature type="transmembrane region" description="Helical" evidence="10">
    <location>
        <begin position="42"/>
        <end position="60"/>
    </location>
</feature>
<dbReference type="EC" id="2.3.1.225" evidence="10"/>
<comment type="similarity">
    <text evidence="10">Belongs to the DHHC palmitoyltransferase family.</text>
</comment>
<evidence type="ECO:0000256" key="5">
    <source>
        <dbReference type="ARBA" id="ARBA00023136"/>
    </source>
</evidence>
<feature type="region of interest" description="Disordered" evidence="11">
    <location>
        <begin position="255"/>
        <end position="357"/>
    </location>
</feature>
<keyword evidence="5 10" id="KW-0472">Membrane</keyword>
<dbReference type="GO" id="GO:0019706">
    <property type="term" value="F:protein-cysteine S-palmitoyltransferase activity"/>
    <property type="evidence" value="ECO:0007669"/>
    <property type="project" value="UniProtKB-EC"/>
</dbReference>
<evidence type="ECO:0000256" key="11">
    <source>
        <dbReference type="SAM" id="MobiDB-lite"/>
    </source>
</evidence>
<evidence type="ECO:0000256" key="1">
    <source>
        <dbReference type="ARBA" id="ARBA00004141"/>
    </source>
</evidence>
<evidence type="ECO:0000256" key="8">
    <source>
        <dbReference type="ARBA" id="ARBA00023315"/>
    </source>
</evidence>
<comment type="caution">
    <text evidence="13">The sequence shown here is derived from an EMBL/GenBank/DDBJ whole genome shotgun (WGS) entry which is preliminary data.</text>
</comment>
<name>A0AAD9FRZ0_PAPLA</name>
<evidence type="ECO:0000256" key="3">
    <source>
        <dbReference type="ARBA" id="ARBA00022692"/>
    </source>
</evidence>
<keyword evidence="14" id="KW-1185">Reference proteome</keyword>
<feature type="transmembrane region" description="Helical" evidence="10">
    <location>
        <begin position="9"/>
        <end position="30"/>
    </location>
</feature>
<evidence type="ECO:0000256" key="4">
    <source>
        <dbReference type="ARBA" id="ARBA00022989"/>
    </source>
</evidence>
<dbReference type="InterPro" id="IPR039859">
    <property type="entry name" value="PFA4/ZDH16/20/ERF2-like"/>
</dbReference>
<evidence type="ECO:0000256" key="10">
    <source>
        <dbReference type="RuleBase" id="RU079119"/>
    </source>
</evidence>
<keyword evidence="4 10" id="KW-1133">Transmembrane helix</keyword>
<comment type="domain">
    <text evidence="10">The DHHC domain is required for palmitoyltransferase activity.</text>
</comment>
<evidence type="ECO:0000256" key="2">
    <source>
        <dbReference type="ARBA" id="ARBA00022679"/>
    </source>
</evidence>
<accession>A0AAD9FRZ0</accession>
<feature type="region of interest" description="Disordered" evidence="11">
    <location>
        <begin position="371"/>
        <end position="399"/>
    </location>
</feature>